<keyword evidence="3" id="KW-1185">Reference proteome</keyword>
<feature type="compositionally biased region" description="Polar residues" evidence="1">
    <location>
        <begin position="221"/>
        <end position="232"/>
    </location>
</feature>
<sequence length="232" mass="25817">MRTSPTNRSRTFTRSEMRYLKMLPAVAGVSATRITYSDEFRDEATRRYLAGQSPVQIFREAGLDPSLVGYKRIERSFARWKAAARSGASGTRAAGTASSPGIQHTSSVTAEPSIDSMISSSNNTVPSAIERAWNNADPKVREAMGEPKTARDEDSRDHLIARQALRIADLENLVDRLYREIDDLRKAGERTAKERTAIERKTNERKTGDCKAINHRAVGRSTRNSSQSFPRG</sequence>
<feature type="compositionally biased region" description="Basic and acidic residues" evidence="1">
    <location>
        <begin position="191"/>
        <end position="209"/>
    </location>
</feature>
<protein>
    <submittedName>
        <fullName evidence="2">Uncharacterized protein</fullName>
    </submittedName>
</protein>
<feature type="region of interest" description="Disordered" evidence="1">
    <location>
        <begin position="88"/>
        <end position="155"/>
    </location>
</feature>
<dbReference type="AlphaFoldDB" id="A0A7Y0HUD0"/>
<dbReference type="Proteomes" id="UP000532194">
    <property type="component" value="Unassembled WGS sequence"/>
</dbReference>
<proteinExistence type="predicted"/>
<name>A0A7Y0HUD0_9BIFI</name>
<dbReference type="Pfam" id="PF20310">
    <property type="entry name" value="HTH_Tnp_2"/>
    <property type="match status" value="1"/>
</dbReference>
<dbReference type="InterPro" id="IPR046929">
    <property type="entry name" value="HTH_Tnp"/>
</dbReference>
<feature type="compositionally biased region" description="Basic and acidic residues" evidence="1">
    <location>
        <begin position="138"/>
        <end position="155"/>
    </location>
</feature>
<evidence type="ECO:0000256" key="1">
    <source>
        <dbReference type="SAM" id="MobiDB-lite"/>
    </source>
</evidence>
<evidence type="ECO:0000313" key="3">
    <source>
        <dbReference type="Proteomes" id="UP000532194"/>
    </source>
</evidence>
<evidence type="ECO:0000313" key="2">
    <source>
        <dbReference type="EMBL" id="NMM94624.1"/>
    </source>
</evidence>
<organism evidence="2 3">
    <name type="scientific">Bifidobacterium oedipodis</name>
    <dbReference type="NCBI Taxonomy" id="2675322"/>
    <lineage>
        <taxon>Bacteria</taxon>
        <taxon>Bacillati</taxon>
        <taxon>Actinomycetota</taxon>
        <taxon>Actinomycetes</taxon>
        <taxon>Bifidobacteriales</taxon>
        <taxon>Bifidobacteriaceae</taxon>
        <taxon>Bifidobacterium</taxon>
    </lineage>
</organism>
<feature type="compositionally biased region" description="Low complexity" evidence="1">
    <location>
        <begin position="88"/>
        <end position="99"/>
    </location>
</feature>
<feature type="compositionally biased region" description="Polar residues" evidence="1">
    <location>
        <begin position="100"/>
        <end position="126"/>
    </location>
</feature>
<reference evidence="2 3" key="1">
    <citation type="submission" date="2020-02" db="EMBL/GenBank/DDBJ databases">
        <title>Characterization of phylogenetic diversity of novel bifidobacterial species isolated in Czech ZOOs.</title>
        <authorList>
            <person name="Lugli G.A."/>
            <person name="Vera N.B."/>
            <person name="Ventura M."/>
        </authorList>
    </citation>
    <scope>NUCLEOTIDE SEQUENCE [LARGE SCALE GENOMIC DNA]</scope>
    <source>
        <strain evidence="2 3">DSM 109957</strain>
    </source>
</reference>
<dbReference type="RefSeq" id="WP_169172641.1">
    <property type="nucleotide sequence ID" value="NZ_JAAIII010000005.1"/>
</dbReference>
<accession>A0A7Y0HUD0</accession>
<dbReference type="EMBL" id="JAAIII010000005">
    <property type="protein sequence ID" value="NMM94624.1"/>
    <property type="molecule type" value="Genomic_DNA"/>
</dbReference>
<gene>
    <name evidence="2" type="ORF">G1C95_1811</name>
</gene>
<feature type="region of interest" description="Disordered" evidence="1">
    <location>
        <begin position="191"/>
        <end position="232"/>
    </location>
</feature>
<comment type="caution">
    <text evidence="2">The sequence shown here is derived from an EMBL/GenBank/DDBJ whole genome shotgun (WGS) entry which is preliminary data.</text>
</comment>